<protein>
    <submittedName>
        <fullName evidence="1">THO complex subunit 1</fullName>
    </submittedName>
</protein>
<organism evidence="1 2">
    <name type="scientific">Vitis vinifera</name>
    <name type="common">Grape</name>
    <dbReference type="NCBI Taxonomy" id="29760"/>
    <lineage>
        <taxon>Eukaryota</taxon>
        <taxon>Viridiplantae</taxon>
        <taxon>Streptophyta</taxon>
        <taxon>Embryophyta</taxon>
        <taxon>Tracheophyta</taxon>
        <taxon>Spermatophyta</taxon>
        <taxon>Magnoliopsida</taxon>
        <taxon>eudicotyledons</taxon>
        <taxon>Gunneridae</taxon>
        <taxon>Pentapetalae</taxon>
        <taxon>rosids</taxon>
        <taxon>Vitales</taxon>
        <taxon>Vitaceae</taxon>
        <taxon>Viteae</taxon>
        <taxon>Vitis</taxon>
    </lineage>
</organism>
<dbReference type="PANTHER" id="PTHR13265:SF0">
    <property type="entry name" value="HPR1"/>
    <property type="match status" value="1"/>
</dbReference>
<dbReference type="Proteomes" id="UP000288805">
    <property type="component" value="Unassembled WGS sequence"/>
</dbReference>
<dbReference type="EMBL" id="QGNW01000104">
    <property type="protein sequence ID" value="RVW97055.1"/>
    <property type="molecule type" value="Genomic_DNA"/>
</dbReference>
<gene>
    <name evidence="1" type="primary">THO1_11</name>
    <name evidence="1" type="ORF">CK203_032382</name>
</gene>
<evidence type="ECO:0000313" key="1">
    <source>
        <dbReference type="EMBL" id="RVW97055.1"/>
    </source>
</evidence>
<dbReference type="InterPro" id="IPR021861">
    <property type="entry name" value="THO_THOC1"/>
</dbReference>
<comment type="caution">
    <text evidence="1">The sequence shown here is derived from an EMBL/GenBank/DDBJ whole genome shotgun (WGS) entry which is preliminary data.</text>
</comment>
<dbReference type="AlphaFoldDB" id="A0A438IK97"/>
<proteinExistence type="predicted"/>
<accession>A0A438IK97</accession>
<reference evidence="1 2" key="1">
    <citation type="journal article" date="2018" name="PLoS Genet.">
        <title>Population sequencing reveals clonal diversity and ancestral inbreeding in the grapevine cultivar Chardonnay.</title>
        <authorList>
            <person name="Roach M.J."/>
            <person name="Johnson D.L."/>
            <person name="Bohlmann J."/>
            <person name="van Vuuren H.J."/>
            <person name="Jones S.J."/>
            <person name="Pretorius I.S."/>
            <person name="Schmidt S.A."/>
            <person name="Borneman A.R."/>
        </authorList>
    </citation>
    <scope>NUCLEOTIDE SEQUENCE [LARGE SCALE GENOMIC DNA]</scope>
    <source>
        <strain evidence="2">cv. Chardonnay</strain>
        <tissue evidence="1">Leaf</tissue>
    </source>
</reference>
<dbReference type="PANTHER" id="PTHR13265">
    <property type="entry name" value="THO COMPLEX SUBUNIT 1"/>
    <property type="match status" value="1"/>
</dbReference>
<name>A0A438IK97_VITVI</name>
<dbReference type="Pfam" id="PF11957">
    <property type="entry name" value="efThoc1"/>
    <property type="match status" value="1"/>
</dbReference>
<evidence type="ECO:0000313" key="2">
    <source>
        <dbReference type="Proteomes" id="UP000288805"/>
    </source>
</evidence>
<sequence>MKGPPVKISQRKLFCKVGKLSHGWGNYKTVFTIDLDWGCSGESKTYMLFGKFGPDGGYMFRDQSVNVVKAFLSLAGNASVLVHSSFFGGPGMVGIAWGLLIIDYCTERPLSIGCLWSEHFCNPASISLAPTKWQKFTSNLMVVLNTFEAQPLSDEEGNANNLEEEAATFSIKYLTSSKLMGLELKDPSFRRHILVQCLILFDYLKAPGKNDKDLPSDSMGGESTHYILSLAYGSSLQNNKGLGCDGGEILDKAHSMEEAIPLNTLIRITLSSLPIYFMSLFVISNKIHGKKRGGSKLGRKVGGVLASQDSFVIENLKE</sequence>